<dbReference type="GeneID" id="18259152"/>
<evidence type="ECO:0000256" key="5">
    <source>
        <dbReference type="ARBA" id="ARBA00023125"/>
    </source>
</evidence>
<evidence type="ECO:0000256" key="2">
    <source>
        <dbReference type="ARBA" id="ARBA00009560"/>
    </source>
</evidence>
<feature type="domain" description="DNA polymerase alpha/delta/epsilon subunit B" evidence="9">
    <location>
        <begin position="481"/>
        <end position="788"/>
    </location>
</feature>
<dbReference type="EMBL" id="GL988045">
    <property type="protein sequence ID" value="EGS18512.1"/>
    <property type="molecule type" value="Genomic_DNA"/>
</dbReference>
<dbReference type="OrthoDB" id="10254730at2759"/>
<feature type="compositionally biased region" description="Basic residues" evidence="8">
    <location>
        <begin position="9"/>
        <end position="25"/>
    </location>
</feature>
<dbReference type="eggNOG" id="KOG3818">
    <property type="taxonomic scope" value="Eukaryota"/>
</dbReference>
<proteinExistence type="inferred from homology"/>
<organism evidence="11">
    <name type="scientific">Chaetomium thermophilum (strain DSM 1495 / CBS 144.50 / IMI 039719)</name>
    <name type="common">Thermochaetoides thermophila</name>
    <dbReference type="NCBI Taxonomy" id="759272"/>
    <lineage>
        <taxon>Eukaryota</taxon>
        <taxon>Fungi</taxon>
        <taxon>Dikarya</taxon>
        <taxon>Ascomycota</taxon>
        <taxon>Pezizomycotina</taxon>
        <taxon>Sordariomycetes</taxon>
        <taxon>Sordariomycetidae</taxon>
        <taxon>Sordariales</taxon>
        <taxon>Chaetomiaceae</taxon>
        <taxon>Thermochaetoides</taxon>
    </lineage>
</organism>
<dbReference type="GO" id="GO:0006261">
    <property type="term" value="P:DNA-templated DNA replication"/>
    <property type="evidence" value="ECO:0007669"/>
    <property type="project" value="InterPro"/>
</dbReference>
<feature type="region of interest" description="Disordered" evidence="8">
    <location>
        <begin position="181"/>
        <end position="227"/>
    </location>
</feature>
<dbReference type="AlphaFoldDB" id="G0SDB1"/>
<dbReference type="InterPro" id="IPR016266">
    <property type="entry name" value="POLE2"/>
</dbReference>
<evidence type="ECO:0000313" key="11">
    <source>
        <dbReference type="Proteomes" id="UP000008066"/>
    </source>
</evidence>
<accession>G0SDB1</accession>
<comment type="similarity">
    <text evidence="2">Belongs to the DNA polymerase epsilon subunit B family.</text>
</comment>
<keyword evidence="6" id="KW-0539">Nucleus</keyword>
<evidence type="ECO:0000256" key="8">
    <source>
        <dbReference type="SAM" id="MobiDB-lite"/>
    </source>
</evidence>
<evidence type="ECO:0000256" key="3">
    <source>
        <dbReference type="ARBA" id="ARBA00016011"/>
    </source>
</evidence>
<dbReference type="GO" id="GO:0003677">
    <property type="term" value="F:DNA binding"/>
    <property type="evidence" value="ECO:0007669"/>
    <property type="project" value="UniProtKB-KW"/>
</dbReference>
<dbReference type="PANTHER" id="PTHR12708">
    <property type="entry name" value="DNA POLYMERASE EPSILON SUBUNIT B"/>
    <property type="match status" value="1"/>
</dbReference>
<reference evidence="10 11" key="1">
    <citation type="journal article" date="2011" name="Cell">
        <title>Insight into structure and assembly of the nuclear pore complex by utilizing the genome of a eukaryotic thermophile.</title>
        <authorList>
            <person name="Amlacher S."/>
            <person name="Sarges P."/>
            <person name="Flemming D."/>
            <person name="van Noort V."/>
            <person name="Kunze R."/>
            <person name="Devos D.P."/>
            <person name="Arumugam M."/>
            <person name="Bork P."/>
            <person name="Hurt E."/>
        </authorList>
    </citation>
    <scope>NUCLEOTIDE SEQUENCE [LARGE SCALE GENOMIC DNA]</scope>
    <source>
        <strain evidence="11">DSM 1495 / CBS 144.50 / IMI 039719</strain>
    </source>
</reference>
<feature type="compositionally biased region" description="Low complexity" evidence="8">
    <location>
        <begin position="693"/>
        <end position="708"/>
    </location>
</feature>
<evidence type="ECO:0000313" key="10">
    <source>
        <dbReference type="EMBL" id="EGS18512.1"/>
    </source>
</evidence>
<evidence type="ECO:0000256" key="6">
    <source>
        <dbReference type="ARBA" id="ARBA00023242"/>
    </source>
</evidence>
<name>G0SDB1_CHATD</name>
<protein>
    <recommendedName>
        <fullName evidence="3">DNA polymerase epsilon subunit B</fullName>
    </recommendedName>
    <alternativeName>
        <fullName evidence="7">DNA polymerase II subunit 2</fullName>
    </alternativeName>
</protein>
<feature type="region of interest" description="Disordered" evidence="8">
    <location>
        <begin position="1"/>
        <end position="64"/>
    </location>
</feature>
<sequence length="831" mass="89669">MMPIESPRKKSPRKPQHGSPSKRLKPPPPPFFAPKNTAPPLSAIPSSSPAFATPAHPLKPFQPPTPTKAAVLPIILPPATLRPLAFRTFTKKHSLTLTSSALQELATFIGRHCGSGWREEGLAEKVLEEVAKSWKNRNGGVIVDGTSPELKDILKTLEGNMSGGRIISGPRGLSRQNSLLEQADDSELSKTRMGLRPTPSLSREDSQAGMGVSSSMDVDDEPDDETLRDPRSWLKVINAFDQPRYTYNVAKKHFEKITTKPSLFPPPSHKTEAFRNRYNVIHQRLLRNEAFQTSAVTTSRLRRTNSAAMQSHKITPIANLLGCHGTNHMLLGMLSVLPTGNLAISDLTGSIALDLSHAVAIPEDSAWFTPGMIVLVDGVYEEDEEQVGKGLGGNSGVGGTIGGKFQGLFIGQPPCERRRVTLGVSGPDGGPDHTIGGGFGWIDFLGVGSERAVGSRMRKLEQRLLRQPSLADPEAPNRGRIVIVGELNLDQPRTLQALRKILSLYATDPEGSTPMTFVLTGNFTTHAVMARGGSGGSIEYKECFDALASTLADFPTLLTTATFVFVPGDNDGWVSAFTGGAAVPLPRKSVPELFTSRIRRAFASANSEAGLSGEGKGGEAVWATNPARLSLFGPNHEIVLFRDDISARLRRSSVRLKGKVPVQEETAADGDVTMSGANGSSTPQPAEDMDIDSQPPLMSSPPLQNLNLDGSGPSRPPQQRQQPPQTEPPLPYDILAARKLVKTILDQGYLSPFRPSIRPVHWDYTSALHLYPLPTALVLVDTTAPAFCVTYEGCNVMNPGPVLVPGRKGVARWVEYNVVSGKGGRVRECTF</sequence>
<dbReference type="HOGENOM" id="CLU_010628_1_0_1"/>
<dbReference type="OMA" id="PEDGAWF"/>
<dbReference type="KEGG" id="cthr:CTHT_0051140"/>
<keyword evidence="11" id="KW-1185">Reference proteome</keyword>
<keyword evidence="5" id="KW-0238">DNA-binding</keyword>
<feature type="compositionally biased region" description="Low complexity" evidence="8">
    <location>
        <begin position="33"/>
        <end position="56"/>
    </location>
</feature>
<dbReference type="Proteomes" id="UP000008066">
    <property type="component" value="Unassembled WGS sequence"/>
</dbReference>
<evidence type="ECO:0000256" key="7">
    <source>
        <dbReference type="ARBA" id="ARBA00032930"/>
    </source>
</evidence>
<dbReference type="PANTHER" id="PTHR12708:SF0">
    <property type="entry name" value="DNA POLYMERASE EPSILON SUBUNIT 2"/>
    <property type="match status" value="1"/>
</dbReference>
<comment type="subcellular location">
    <subcellularLocation>
        <location evidence="1">Nucleus</location>
    </subcellularLocation>
</comment>
<evidence type="ECO:0000259" key="9">
    <source>
        <dbReference type="Pfam" id="PF04042"/>
    </source>
</evidence>
<dbReference type="RefSeq" id="XP_006695457.1">
    <property type="nucleotide sequence ID" value="XM_006695394.1"/>
</dbReference>
<evidence type="ECO:0000256" key="4">
    <source>
        <dbReference type="ARBA" id="ARBA00022705"/>
    </source>
</evidence>
<dbReference type="InterPro" id="IPR007185">
    <property type="entry name" value="DNA_pol_a/d/e_bsu"/>
</dbReference>
<keyword evidence="4" id="KW-0235">DNA replication</keyword>
<feature type="compositionally biased region" description="Polar residues" evidence="8">
    <location>
        <begin position="675"/>
        <end position="684"/>
    </location>
</feature>
<evidence type="ECO:0000256" key="1">
    <source>
        <dbReference type="ARBA" id="ARBA00004123"/>
    </source>
</evidence>
<dbReference type="GO" id="GO:0008622">
    <property type="term" value="C:epsilon DNA polymerase complex"/>
    <property type="evidence" value="ECO:0007669"/>
    <property type="project" value="InterPro"/>
</dbReference>
<feature type="region of interest" description="Disordered" evidence="8">
    <location>
        <begin position="660"/>
        <end position="730"/>
    </location>
</feature>
<dbReference type="Pfam" id="PF04042">
    <property type="entry name" value="DNA_pol_E_B"/>
    <property type="match status" value="1"/>
</dbReference>
<dbReference type="STRING" id="759272.G0SDB1"/>
<gene>
    <name evidence="10" type="ORF">CTHT_0051140</name>
</gene>
<dbReference type="GO" id="GO:0042276">
    <property type="term" value="P:error-prone translesion synthesis"/>
    <property type="evidence" value="ECO:0007669"/>
    <property type="project" value="TreeGrafter"/>
</dbReference>